<evidence type="ECO:0000313" key="1">
    <source>
        <dbReference type="EMBL" id="EFC95124.1"/>
    </source>
</evidence>
<dbReference type="Proteomes" id="UP000004968">
    <property type="component" value="Unassembled WGS sequence"/>
</dbReference>
<evidence type="ECO:0000313" key="2">
    <source>
        <dbReference type="Proteomes" id="UP000004968"/>
    </source>
</evidence>
<name>D3ASS9_9FIRM</name>
<reference evidence="1 2" key="1">
    <citation type="submission" date="2010-01" db="EMBL/GenBank/DDBJ databases">
        <authorList>
            <person name="Weinstock G."/>
            <person name="Sodergren E."/>
            <person name="Clifton S."/>
            <person name="Fulton L."/>
            <person name="Fulton B."/>
            <person name="Courtney L."/>
            <person name="Fronick C."/>
            <person name="Harrison M."/>
            <person name="Strong C."/>
            <person name="Farmer C."/>
            <person name="Delahaunty K."/>
            <person name="Markovic C."/>
            <person name="Hall O."/>
            <person name="Minx P."/>
            <person name="Tomlinson C."/>
            <person name="Mitreva M."/>
            <person name="Nelson J."/>
            <person name="Hou S."/>
            <person name="Wollam A."/>
            <person name="Pepin K.H."/>
            <person name="Johnson M."/>
            <person name="Bhonagiri V."/>
            <person name="Nash W.E."/>
            <person name="Warren W."/>
            <person name="Chinwalla A."/>
            <person name="Mardis E.R."/>
            <person name="Wilson R.K."/>
        </authorList>
    </citation>
    <scope>NUCLEOTIDE SEQUENCE [LARGE SCALE GENOMIC DNA]</scope>
    <source>
        <strain evidence="1 2">DSM 13479</strain>
    </source>
</reference>
<sequence length="42" mass="4649">MFLCGKQVNFNCDGSAFASGRNCPGNRIFVRLTACIWIHGML</sequence>
<proteinExistence type="predicted"/>
<organism evidence="1 2">
    <name type="scientific">Hungatella hathewayi DSM 13479</name>
    <dbReference type="NCBI Taxonomy" id="566550"/>
    <lineage>
        <taxon>Bacteria</taxon>
        <taxon>Bacillati</taxon>
        <taxon>Bacillota</taxon>
        <taxon>Clostridia</taxon>
        <taxon>Lachnospirales</taxon>
        <taxon>Lachnospiraceae</taxon>
        <taxon>Hungatella</taxon>
    </lineage>
</organism>
<protein>
    <submittedName>
        <fullName evidence="1">Uncharacterized protein</fullName>
    </submittedName>
</protein>
<dbReference type="HOGENOM" id="CLU_3252625_0_0_9"/>
<dbReference type="AlphaFoldDB" id="D3ASS9"/>
<dbReference type="EMBL" id="ACIO01000827">
    <property type="protein sequence ID" value="EFC95124.1"/>
    <property type="molecule type" value="Genomic_DNA"/>
</dbReference>
<comment type="caution">
    <text evidence="1">The sequence shown here is derived from an EMBL/GenBank/DDBJ whole genome shotgun (WGS) entry which is preliminary data.</text>
</comment>
<accession>D3ASS9</accession>
<gene>
    <name evidence="1" type="ORF">CLOSTHATH_06687</name>
</gene>